<dbReference type="KEGG" id="gtt:GUITHDRAFT_150044"/>
<evidence type="ECO:0000313" key="4">
    <source>
        <dbReference type="Proteomes" id="UP000011087"/>
    </source>
</evidence>
<reference evidence="2 4" key="1">
    <citation type="journal article" date="2012" name="Nature">
        <title>Algal genomes reveal evolutionary mosaicism and the fate of nucleomorphs.</title>
        <authorList>
            <consortium name="DOE Joint Genome Institute"/>
            <person name="Curtis B.A."/>
            <person name="Tanifuji G."/>
            <person name="Burki F."/>
            <person name="Gruber A."/>
            <person name="Irimia M."/>
            <person name="Maruyama S."/>
            <person name="Arias M.C."/>
            <person name="Ball S.G."/>
            <person name="Gile G.H."/>
            <person name="Hirakawa Y."/>
            <person name="Hopkins J.F."/>
            <person name="Kuo A."/>
            <person name="Rensing S.A."/>
            <person name="Schmutz J."/>
            <person name="Symeonidi A."/>
            <person name="Elias M."/>
            <person name="Eveleigh R.J."/>
            <person name="Herman E.K."/>
            <person name="Klute M.J."/>
            <person name="Nakayama T."/>
            <person name="Obornik M."/>
            <person name="Reyes-Prieto A."/>
            <person name="Armbrust E.V."/>
            <person name="Aves S.J."/>
            <person name="Beiko R.G."/>
            <person name="Coutinho P."/>
            <person name="Dacks J.B."/>
            <person name="Durnford D.G."/>
            <person name="Fast N.M."/>
            <person name="Green B.R."/>
            <person name="Grisdale C.J."/>
            <person name="Hempel F."/>
            <person name="Henrissat B."/>
            <person name="Hoppner M.P."/>
            <person name="Ishida K."/>
            <person name="Kim E."/>
            <person name="Koreny L."/>
            <person name="Kroth P.G."/>
            <person name="Liu Y."/>
            <person name="Malik S.B."/>
            <person name="Maier U.G."/>
            <person name="McRose D."/>
            <person name="Mock T."/>
            <person name="Neilson J.A."/>
            <person name="Onodera N.T."/>
            <person name="Poole A.M."/>
            <person name="Pritham E.J."/>
            <person name="Richards T.A."/>
            <person name="Rocap G."/>
            <person name="Roy S.W."/>
            <person name="Sarai C."/>
            <person name="Schaack S."/>
            <person name="Shirato S."/>
            <person name="Slamovits C.H."/>
            <person name="Spencer D.F."/>
            <person name="Suzuki S."/>
            <person name="Worden A.Z."/>
            <person name="Zauner S."/>
            <person name="Barry K."/>
            <person name="Bell C."/>
            <person name="Bharti A.K."/>
            <person name="Crow J.A."/>
            <person name="Grimwood J."/>
            <person name="Kramer R."/>
            <person name="Lindquist E."/>
            <person name="Lucas S."/>
            <person name="Salamov A."/>
            <person name="McFadden G.I."/>
            <person name="Lane C.E."/>
            <person name="Keeling P.J."/>
            <person name="Gray M.W."/>
            <person name="Grigoriev I.V."/>
            <person name="Archibald J.M."/>
        </authorList>
    </citation>
    <scope>NUCLEOTIDE SEQUENCE</scope>
    <source>
        <strain evidence="2 4">CCMP2712</strain>
    </source>
</reference>
<dbReference type="Proteomes" id="UP000011087">
    <property type="component" value="Unassembled WGS sequence"/>
</dbReference>
<gene>
    <name evidence="2" type="ORF">GUITHDRAFT_150044</name>
</gene>
<feature type="region of interest" description="Disordered" evidence="1">
    <location>
        <begin position="73"/>
        <end position="93"/>
    </location>
</feature>
<accession>L1K1Q8</accession>
<evidence type="ECO:0000256" key="1">
    <source>
        <dbReference type="SAM" id="MobiDB-lite"/>
    </source>
</evidence>
<protein>
    <recommendedName>
        <fullName evidence="5">LIM zinc-binding domain-containing protein</fullName>
    </recommendedName>
</protein>
<evidence type="ECO:0000313" key="3">
    <source>
        <dbReference type="EnsemblProtists" id="EKX54552"/>
    </source>
</evidence>
<keyword evidence="4" id="KW-1185">Reference proteome</keyword>
<organism evidence="2">
    <name type="scientific">Guillardia theta (strain CCMP2712)</name>
    <name type="common">Cryptophyte</name>
    <dbReference type="NCBI Taxonomy" id="905079"/>
    <lineage>
        <taxon>Eukaryota</taxon>
        <taxon>Cryptophyceae</taxon>
        <taxon>Pyrenomonadales</taxon>
        <taxon>Geminigeraceae</taxon>
        <taxon>Guillardia</taxon>
    </lineage>
</organism>
<reference evidence="4" key="2">
    <citation type="submission" date="2012-11" db="EMBL/GenBank/DDBJ databases">
        <authorList>
            <person name="Kuo A."/>
            <person name="Curtis B.A."/>
            <person name="Tanifuji G."/>
            <person name="Burki F."/>
            <person name="Gruber A."/>
            <person name="Irimia M."/>
            <person name="Maruyama S."/>
            <person name="Arias M.C."/>
            <person name="Ball S.G."/>
            <person name="Gile G.H."/>
            <person name="Hirakawa Y."/>
            <person name="Hopkins J.F."/>
            <person name="Rensing S.A."/>
            <person name="Schmutz J."/>
            <person name="Symeonidi A."/>
            <person name="Elias M."/>
            <person name="Eveleigh R.J."/>
            <person name="Herman E.K."/>
            <person name="Klute M.J."/>
            <person name="Nakayama T."/>
            <person name="Obornik M."/>
            <person name="Reyes-Prieto A."/>
            <person name="Armbrust E.V."/>
            <person name="Aves S.J."/>
            <person name="Beiko R.G."/>
            <person name="Coutinho P."/>
            <person name="Dacks J.B."/>
            <person name="Durnford D.G."/>
            <person name="Fast N.M."/>
            <person name="Green B.R."/>
            <person name="Grisdale C."/>
            <person name="Hempe F."/>
            <person name="Henrissat B."/>
            <person name="Hoppner M.P."/>
            <person name="Ishida K.-I."/>
            <person name="Kim E."/>
            <person name="Koreny L."/>
            <person name="Kroth P.G."/>
            <person name="Liu Y."/>
            <person name="Malik S.-B."/>
            <person name="Maier U.G."/>
            <person name="McRose D."/>
            <person name="Mock T."/>
            <person name="Neilson J.A."/>
            <person name="Onodera N.T."/>
            <person name="Poole A.M."/>
            <person name="Pritham E.J."/>
            <person name="Richards T.A."/>
            <person name="Rocap G."/>
            <person name="Roy S.W."/>
            <person name="Sarai C."/>
            <person name="Schaack S."/>
            <person name="Shirato S."/>
            <person name="Slamovits C.H."/>
            <person name="Spencer D.F."/>
            <person name="Suzuki S."/>
            <person name="Worden A.Z."/>
            <person name="Zauner S."/>
            <person name="Barry K."/>
            <person name="Bell C."/>
            <person name="Bharti A.K."/>
            <person name="Crow J.A."/>
            <person name="Grimwood J."/>
            <person name="Kramer R."/>
            <person name="Lindquist E."/>
            <person name="Lucas S."/>
            <person name="Salamov A."/>
            <person name="McFadden G.I."/>
            <person name="Lane C.E."/>
            <person name="Keeling P.J."/>
            <person name="Gray M.W."/>
            <person name="Grigoriev I.V."/>
            <person name="Archibald J.M."/>
        </authorList>
    </citation>
    <scope>NUCLEOTIDE SEQUENCE</scope>
    <source>
        <strain evidence="4">CCMP2712</strain>
    </source>
</reference>
<dbReference type="PaxDb" id="55529-EKX54552"/>
<evidence type="ECO:0008006" key="5">
    <source>
        <dbReference type="Google" id="ProtNLM"/>
    </source>
</evidence>
<dbReference type="HOGENOM" id="CLU_2404214_0_0_1"/>
<reference evidence="3" key="3">
    <citation type="submission" date="2015-06" db="UniProtKB">
        <authorList>
            <consortium name="EnsemblProtists"/>
        </authorList>
    </citation>
    <scope>IDENTIFICATION</scope>
</reference>
<proteinExistence type="predicted"/>
<name>L1K1Q8_GUITC</name>
<dbReference type="EnsemblProtists" id="EKX54552">
    <property type="protein sequence ID" value="EKX54552"/>
    <property type="gene ID" value="GUITHDRAFT_150044"/>
</dbReference>
<sequence length="93" mass="10728">MHKDCYDQRNEIMMRLREGGDSNVQNSNALDAGQNFEYRGLCGVCGHEVYTNQLRVGQEGKYFHKSCFDEVASKTPEQNQPISDARKDEEYFV</sequence>
<feature type="compositionally biased region" description="Basic and acidic residues" evidence="1">
    <location>
        <begin position="84"/>
        <end position="93"/>
    </location>
</feature>
<dbReference type="AlphaFoldDB" id="L1K1Q8"/>
<dbReference type="EMBL" id="JH992967">
    <property type="protein sequence ID" value="EKX54552.1"/>
    <property type="molecule type" value="Genomic_DNA"/>
</dbReference>
<evidence type="ECO:0000313" key="2">
    <source>
        <dbReference type="EMBL" id="EKX54552.1"/>
    </source>
</evidence>
<dbReference type="RefSeq" id="XP_005841532.1">
    <property type="nucleotide sequence ID" value="XM_005841475.1"/>
</dbReference>
<dbReference type="GeneID" id="17311314"/>